<organism evidence="1 2">
    <name type="scientific">candidate division KSB3 bacterium</name>
    <dbReference type="NCBI Taxonomy" id="2044937"/>
    <lineage>
        <taxon>Bacteria</taxon>
        <taxon>candidate division KSB3</taxon>
    </lineage>
</organism>
<reference evidence="1 2" key="1">
    <citation type="submission" date="2017-10" db="EMBL/GenBank/DDBJ databases">
        <title>Novel microbial diversity and functional potential in the marine mammal oral microbiome.</title>
        <authorList>
            <person name="Dudek N.K."/>
            <person name="Sun C.L."/>
            <person name="Burstein D."/>
            <person name="Kantor R.S."/>
            <person name="Aliaga Goltsman D.S."/>
            <person name="Bik E.M."/>
            <person name="Thomas B.C."/>
            <person name="Banfield J.F."/>
            <person name="Relman D.A."/>
        </authorList>
    </citation>
    <scope>NUCLEOTIDE SEQUENCE [LARGE SCALE GENOMIC DNA]</scope>
    <source>
        <strain evidence="1">DOLZORAL124_49_17</strain>
    </source>
</reference>
<evidence type="ECO:0000313" key="1">
    <source>
        <dbReference type="EMBL" id="PID57552.1"/>
    </source>
</evidence>
<gene>
    <name evidence="1" type="ORF">CSB45_06910</name>
</gene>
<proteinExistence type="predicted"/>
<evidence type="ECO:0000313" key="2">
    <source>
        <dbReference type="Proteomes" id="UP000229740"/>
    </source>
</evidence>
<protein>
    <submittedName>
        <fullName evidence="1">Uncharacterized protein</fullName>
    </submittedName>
</protein>
<comment type="caution">
    <text evidence="1">The sequence shown here is derived from an EMBL/GenBank/DDBJ whole genome shotgun (WGS) entry which is preliminary data.</text>
</comment>
<dbReference type="EMBL" id="PDPS01000026">
    <property type="protein sequence ID" value="PID57552.1"/>
    <property type="molecule type" value="Genomic_DNA"/>
</dbReference>
<accession>A0A2G6E6M9</accession>
<dbReference type="AlphaFoldDB" id="A0A2G6E6M9"/>
<sequence length="61" mass="6847">MAANTPLPRTQEQQSTWFRCGRGRQTTRVHQVIIPAARGLALAEHAVNAQLPYENAYLMPD</sequence>
<name>A0A2G6E6M9_9BACT</name>
<dbReference type="Proteomes" id="UP000229740">
    <property type="component" value="Unassembled WGS sequence"/>
</dbReference>